<keyword evidence="8" id="KW-0067">ATP-binding</keyword>
<evidence type="ECO:0000256" key="6">
    <source>
        <dbReference type="ARBA" id="ARBA00022741"/>
    </source>
</evidence>
<accession>A0A3B0X871</accession>
<evidence type="ECO:0000256" key="9">
    <source>
        <dbReference type="ARBA" id="ARBA00023098"/>
    </source>
</evidence>
<keyword evidence="10" id="KW-0472">Membrane</keyword>
<evidence type="ECO:0000256" key="7">
    <source>
        <dbReference type="ARBA" id="ARBA00022777"/>
    </source>
</evidence>
<keyword evidence="9" id="KW-0443">Lipid metabolism</keyword>
<comment type="pathway">
    <text evidence="1">Glycolipid biosynthesis; lipid IV(A) biosynthesis; lipid IV(A) from (3R)-3-hydroxytetradecanoyl-[acyl-carrier-protein] and UDP-N-acetyl-alpha-D-glucosamine: step 6/6.</text>
</comment>
<keyword evidence="5 11" id="KW-0808">Transferase</keyword>
<sequence>MKSLQHYWYQSGFLATFFSWSLLPLSFLYCVVTFIRRKLYQLKFKKSYSANVPVVVIGNIVAGGSGKTPLLIAICEFIKNNGFKAGVVSRGYGSNVVGVKQVQANDSAAQAGDEPLMIYQRTGVPVVISADRVAAVDYLLKKNQCDIVLSDDGLQHYRMQRNIEIAVIDASRGFGNGFCLPAGPLRERVSRLNDVDIIAYNGVTEQARSEATEIRSYALRIIDVYHLSDGRHVALSSFSNKCIHAVAGIGNPSRFFTQLKKNGIELIEHAFSDHHRYTQADFLTWGNDCIVMTEKDAVKCNHLSLPDAWVISVTAELSKSLELELSEKILPLLRGS</sequence>
<dbReference type="Pfam" id="PF02606">
    <property type="entry name" value="LpxK"/>
    <property type="match status" value="1"/>
</dbReference>
<dbReference type="NCBIfam" id="TIGR00682">
    <property type="entry name" value="lpxK"/>
    <property type="match status" value="1"/>
</dbReference>
<dbReference type="EC" id="2.7.1.130" evidence="2"/>
<evidence type="ECO:0000256" key="2">
    <source>
        <dbReference type="ARBA" id="ARBA00012071"/>
    </source>
</evidence>
<evidence type="ECO:0000256" key="1">
    <source>
        <dbReference type="ARBA" id="ARBA00004870"/>
    </source>
</evidence>
<dbReference type="EMBL" id="UOFD01000040">
    <property type="protein sequence ID" value="VAW52144.1"/>
    <property type="molecule type" value="Genomic_DNA"/>
</dbReference>
<evidence type="ECO:0000256" key="3">
    <source>
        <dbReference type="ARBA" id="ARBA00022516"/>
    </source>
</evidence>
<dbReference type="GO" id="GO:0009244">
    <property type="term" value="P:lipopolysaccharide core region biosynthetic process"/>
    <property type="evidence" value="ECO:0007669"/>
    <property type="project" value="TreeGrafter"/>
</dbReference>
<keyword evidence="4" id="KW-0441">Lipid A biosynthesis</keyword>
<dbReference type="InterPro" id="IPR003758">
    <property type="entry name" value="LpxK"/>
</dbReference>
<keyword evidence="10" id="KW-1133">Transmembrane helix</keyword>
<dbReference type="HAMAP" id="MF_00409">
    <property type="entry name" value="LpxK"/>
    <property type="match status" value="1"/>
</dbReference>
<keyword evidence="10" id="KW-0812">Transmembrane</keyword>
<dbReference type="GO" id="GO:0009245">
    <property type="term" value="P:lipid A biosynthetic process"/>
    <property type="evidence" value="ECO:0007669"/>
    <property type="project" value="UniProtKB-KW"/>
</dbReference>
<keyword evidence="7 11" id="KW-0418">Kinase</keyword>
<dbReference type="UniPathway" id="UPA00359">
    <property type="reaction ID" value="UER00482"/>
</dbReference>
<gene>
    <name evidence="11" type="ORF">MNBD_GAMMA06-2241</name>
</gene>
<proteinExistence type="inferred from homology"/>
<dbReference type="GO" id="GO:0009029">
    <property type="term" value="F:lipid-A 4'-kinase activity"/>
    <property type="evidence" value="ECO:0007669"/>
    <property type="project" value="UniProtKB-EC"/>
</dbReference>
<keyword evidence="3" id="KW-0444">Lipid biosynthesis</keyword>
<dbReference type="PANTHER" id="PTHR42724:SF1">
    <property type="entry name" value="TETRAACYLDISACCHARIDE 4'-KINASE, MITOCHONDRIAL-RELATED"/>
    <property type="match status" value="1"/>
</dbReference>
<dbReference type="GO" id="GO:0005524">
    <property type="term" value="F:ATP binding"/>
    <property type="evidence" value="ECO:0007669"/>
    <property type="project" value="UniProtKB-KW"/>
</dbReference>
<dbReference type="GO" id="GO:0005886">
    <property type="term" value="C:plasma membrane"/>
    <property type="evidence" value="ECO:0007669"/>
    <property type="project" value="TreeGrafter"/>
</dbReference>
<evidence type="ECO:0000256" key="4">
    <source>
        <dbReference type="ARBA" id="ARBA00022556"/>
    </source>
</evidence>
<dbReference type="AlphaFoldDB" id="A0A3B0X871"/>
<feature type="transmembrane region" description="Helical" evidence="10">
    <location>
        <begin position="12"/>
        <end position="35"/>
    </location>
</feature>
<reference evidence="11" key="1">
    <citation type="submission" date="2018-06" db="EMBL/GenBank/DDBJ databases">
        <authorList>
            <person name="Zhirakovskaya E."/>
        </authorList>
    </citation>
    <scope>NUCLEOTIDE SEQUENCE</scope>
</reference>
<evidence type="ECO:0000313" key="11">
    <source>
        <dbReference type="EMBL" id="VAW52144.1"/>
    </source>
</evidence>
<evidence type="ECO:0000256" key="5">
    <source>
        <dbReference type="ARBA" id="ARBA00022679"/>
    </source>
</evidence>
<evidence type="ECO:0000256" key="8">
    <source>
        <dbReference type="ARBA" id="ARBA00022840"/>
    </source>
</evidence>
<protein>
    <recommendedName>
        <fullName evidence="2">tetraacyldisaccharide 4'-kinase</fullName>
        <ecNumber evidence="2">2.7.1.130</ecNumber>
    </recommendedName>
</protein>
<name>A0A3B0X871_9ZZZZ</name>
<dbReference type="PANTHER" id="PTHR42724">
    <property type="entry name" value="TETRAACYLDISACCHARIDE 4'-KINASE"/>
    <property type="match status" value="1"/>
</dbReference>
<organism evidence="11">
    <name type="scientific">hydrothermal vent metagenome</name>
    <dbReference type="NCBI Taxonomy" id="652676"/>
    <lineage>
        <taxon>unclassified sequences</taxon>
        <taxon>metagenomes</taxon>
        <taxon>ecological metagenomes</taxon>
    </lineage>
</organism>
<dbReference type="SUPFAM" id="SSF52540">
    <property type="entry name" value="P-loop containing nucleoside triphosphate hydrolases"/>
    <property type="match status" value="1"/>
</dbReference>
<keyword evidence="6" id="KW-0547">Nucleotide-binding</keyword>
<evidence type="ECO:0000256" key="10">
    <source>
        <dbReference type="SAM" id="Phobius"/>
    </source>
</evidence>
<dbReference type="InterPro" id="IPR027417">
    <property type="entry name" value="P-loop_NTPase"/>
</dbReference>